<feature type="signal peptide" evidence="1">
    <location>
        <begin position="1"/>
        <end position="21"/>
    </location>
</feature>
<evidence type="ECO:0000313" key="2">
    <source>
        <dbReference type="EMBL" id="SBV32682.1"/>
    </source>
</evidence>
<organism evidence="2">
    <name type="scientific">uncultured Sphingopyxis sp</name>
    <dbReference type="NCBI Taxonomy" id="310581"/>
    <lineage>
        <taxon>Bacteria</taxon>
        <taxon>Pseudomonadati</taxon>
        <taxon>Pseudomonadota</taxon>
        <taxon>Alphaproteobacteria</taxon>
        <taxon>Sphingomonadales</taxon>
        <taxon>Sphingomonadaceae</taxon>
        <taxon>Sphingopyxis</taxon>
        <taxon>environmental samples</taxon>
    </lineage>
</organism>
<sequence length="109" mass="11636">MMTRTLTLALSLAAIATPAVAAESENATVEVRIDDLDLTRIADRERLDTRIKTAARSVCRSGRRGAAEWAHQSACTSSAIEKAGLQAERAVAQAQNGTQLALLMIDTAR</sequence>
<dbReference type="RefSeq" id="WP_295325896.1">
    <property type="nucleotide sequence ID" value="NZ_LT598653.1"/>
</dbReference>
<evidence type="ECO:0000256" key="1">
    <source>
        <dbReference type="SAM" id="SignalP"/>
    </source>
</evidence>
<dbReference type="KEGG" id="sphu:SPPYR_1562"/>
<dbReference type="InterPro" id="IPR030972">
    <property type="entry name" value="UrcA_uranyl"/>
</dbReference>
<proteinExistence type="predicted"/>
<protein>
    <recommendedName>
        <fullName evidence="3">UrcA family protein</fullName>
    </recommendedName>
</protein>
<dbReference type="AlphaFoldDB" id="A0A1Y5PRQ4"/>
<name>A0A1Y5PRQ4_9SPHN</name>
<reference evidence="2" key="1">
    <citation type="submission" date="2016-03" db="EMBL/GenBank/DDBJ databases">
        <authorList>
            <person name="Ploux O."/>
        </authorList>
    </citation>
    <scope>NUCLEOTIDE SEQUENCE</scope>
    <source>
        <strain evidence="2">UC10</strain>
    </source>
</reference>
<gene>
    <name evidence="2" type="ORF">SPPYR_1562</name>
</gene>
<dbReference type="NCBIfam" id="TIGR04433">
    <property type="entry name" value="UrcA_uranyl"/>
    <property type="match status" value="1"/>
</dbReference>
<evidence type="ECO:0008006" key="3">
    <source>
        <dbReference type="Google" id="ProtNLM"/>
    </source>
</evidence>
<feature type="chain" id="PRO_5013391591" description="UrcA family protein" evidence="1">
    <location>
        <begin position="22"/>
        <end position="109"/>
    </location>
</feature>
<accession>A0A1Y5PRQ4</accession>
<dbReference type="EMBL" id="LT598653">
    <property type="protein sequence ID" value="SBV32682.1"/>
    <property type="molecule type" value="Genomic_DNA"/>
</dbReference>
<keyword evidence="1" id="KW-0732">Signal</keyword>